<organism evidence="2 3">
    <name type="scientific">Porphyra umbilicalis</name>
    <name type="common">Purple laver</name>
    <name type="synonym">Red alga</name>
    <dbReference type="NCBI Taxonomy" id="2786"/>
    <lineage>
        <taxon>Eukaryota</taxon>
        <taxon>Rhodophyta</taxon>
        <taxon>Bangiophyceae</taxon>
        <taxon>Bangiales</taxon>
        <taxon>Bangiaceae</taxon>
        <taxon>Porphyra</taxon>
    </lineage>
</organism>
<evidence type="ECO:0000313" key="3">
    <source>
        <dbReference type="Proteomes" id="UP000218209"/>
    </source>
</evidence>
<sequence length="323" mass="33507">MRHQMGGSGPPARAVGGDRGARRGRRPPHLVVSFSTPQSATHRQPPAALRGSIAPGKHGLRRSAAPRLPHARPRPRLRRRPETNAQTGAPRAAAAAAVARRRPLPPPPAVTAARPRVDALRHAWRRRRPQWRARALPPGGTRPRRAGATGRRRRRGRVEAGHRGERRHWRRRSGRGGRGGGPRRAGARPTAAAASGGASATAAAAGAGAGRGAAGGGAAAAAVAAATVTATGAAWCGSRGGHARRWRRRGRAGGASTGATARGSCWGSGVPQDAPACGAVRDAEKAFSRGGRSSQWVDGYIPRKFGTQTQFGFSGIARQPPAI</sequence>
<dbReference type="Proteomes" id="UP000218209">
    <property type="component" value="Unassembled WGS sequence"/>
</dbReference>
<feature type="compositionally biased region" description="Basic residues" evidence="1">
    <location>
        <begin position="69"/>
        <end position="79"/>
    </location>
</feature>
<feature type="compositionally biased region" description="Low complexity" evidence="1">
    <location>
        <begin position="89"/>
        <end position="98"/>
    </location>
</feature>
<feature type="compositionally biased region" description="Basic residues" evidence="1">
    <location>
        <begin position="164"/>
        <end position="175"/>
    </location>
</feature>
<feature type="region of interest" description="Disordered" evidence="1">
    <location>
        <begin position="235"/>
        <end position="262"/>
    </location>
</feature>
<feature type="compositionally biased region" description="Polar residues" evidence="1">
    <location>
        <begin position="33"/>
        <end position="42"/>
    </location>
</feature>
<feature type="compositionally biased region" description="Basic residues" evidence="1">
    <location>
        <begin position="122"/>
        <end position="131"/>
    </location>
</feature>
<protein>
    <submittedName>
        <fullName evidence="2">Uncharacterized protein</fullName>
    </submittedName>
</protein>
<accession>A0A1X6NS97</accession>
<dbReference type="AlphaFoldDB" id="A0A1X6NS97"/>
<reference evidence="2 3" key="1">
    <citation type="submission" date="2017-03" db="EMBL/GenBank/DDBJ databases">
        <title>WGS assembly of Porphyra umbilicalis.</title>
        <authorList>
            <person name="Brawley S.H."/>
            <person name="Blouin N.A."/>
            <person name="Ficko-Blean E."/>
            <person name="Wheeler G.L."/>
            <person name="Lohr M."/>
            <person name="Goodson H.V."/>
            <person name="Jenkins J.W."/>
            <person name="Blaby-Haas C.E."/>
            <person name="Helliwell K.E."/>
            <person name="Chan C."/>
            <person name="Marriage T."/>
            <person name="Bhattacharya D."/>
            <person name="Klein A.S."/>
            <person name="Badis Y."/>
            <person name="Brodie J."/>
            <person name="Cao Y."/>
            <person name="Collen J."/>
            <person name="Dittami S.M."/>
            <person name="Gachon C.M."/>
            <person name="Green B.R."/>
            <person name="Karpowicz S."/>
            <person name="Kim J.W."/>
            <person name="Kudahl U."/>
            <person name="Lin S."/>
            <person name="Michel G."/>
            <person name="Mittag M."/>
            <person name="Olson B.J."/>
            <person name="Pangilinan J."/>
            <person name="Peng Y."/>
            <person name="Qiu H."/>
            <person name="Shu S."/>
            <person name="Singer J.T."/>
            <person name="Smith A.G."/>
            <person name="Sprecher B.N."/>
            <person name="Wagner V."/>
            <person name="Wang W."/>
            <person name="Wang Z.-Y."/>
            <person name="Yan J."/>
            <person name="Yarish C."/>
            <person name="Zoeuner-Riek S."/>
            <person name="Zhuang Y."/>
            <person name="Zou Y."/>
            <person name="Lindquist E.A."/>
            <person name="Grimwood J."/>
            <person name="Barry K."/>
            <person name="Rokhsar D.S."/>
            <person name="Schmutz J."/>
            <person name="Stiller J.W."/>
            <person name="Grossman A.R."/>
            <person name="Prochnik S.E."/>
        </authorList>
    </citation>
    <scope>NUCLEOTIDE SEQUENCE [LARGE SCALE GENOMIC DNA]</scope>
    <source>
        <strain evidence="2">4086291</strain>
    </source>
</reference>
<name>A0A1X6NS97_PORUM</name>
<feature type="compositionally biased region" description="Basic residues" evidence="1">
    <location>
        <begin position="241"/>
        <end position="251"/>
    </location>
</feature>
<feature type="compositionally biased region" description="Basic residues" evidence="1">
    <location>
        <begin position="142"/>
        <end position="156"/>
    </location>
</feature>
<keyword evidence="3" id="KW-1185">Reference proteome</keyword>
<evidence type="ECO:0000313" key="2">
    <source>
        <dbReference type="EMBL" id="OSX71458.1"/>
    </source>
</evidence>
<feature type="region of interest" description="Disordered" evidence="1">
    <location>
        <begin position="1"/>
        <end position="193"/>
    </location>
</feature>
<proteinExistence type="predicted"/>
<gene>
    <name evidence="2" type="ORF">BU14_0532s0017</name>
</gene>
<dbReference type="EMBL" id="KV919133">
    <property type="protein sequence ID" value="OSX71458.1"/>
    <property type="molecule type" value="Genomic_DNA"/>
</dbReference>
<evidence type="ECO:0000256" key="1">
    <source>
        <dbReference type="SAM" id="MobiDB-lite"/>
    </source>
</evidence>
<feature type="compositionally biased region" description="Low complexity" evidence="1">
    <location>
        <begin position="132"/>
        <end position="141"/>
    </location>
</feature>